<evidence type="ECO:0000313" key="1">
    <source>
        <dbReference type="EMBL" id="KAL2497847.1"/>
    </source>
</evidence>
<evidence type="ECO:0000313" key="2">
    <source>
        <dbReference type="Proteomes" id="UP001604336"/>
    </source>
</evidence>
<keyword evidence="2" id="KW-1185">Reference proteome</keyword>
<gene>
    <name evidence="1" type="ORF">Adt_23397</name>
</gene>
<dbReference type="Proteomes" id="UP001604336">
    <property type="component" value="Unassembled WGS sequence"/>
</dbReference>
<accession>A0ABD1SAS5</accession>
<organism evidence="1 2">
    <name type="scientific">Abeliophyllum distichum</name>
    <dbReference type="NCBI Taxonomy" id="126358"/>
    <lineage>
        <taxon>Eukaryota</taxon>
        <taxon>Viridiplantae</taxon>
        <taxon>Streptophyta</taxon>
        <taxon>Embryophyta</taxon>
        <taxon>Tracheophyta</taxon>
        <taxon>Spermatophyta</taxon>
        <taxon>Magnoliopsida</taxon>
        <taxon>eudicotyledons</taxon>
        <taxon>Gunneridae</taxon>
        <taxon>Pentapetalae</taxon>
        <taxon>asterids</taxon>
        <taxon>lamiids</taxon>
        <taxon>Lamiales</taxon>
        <taxon>Oleaceae</taxon>
        <taxon>Forsythieae</taxon>
        <taxon>Abeliophyllum</taxon>
    </lineage>
</organism>
<name>A0ABD1SAS5_9LAMI</name>
<sequence>MALPQETLGSVRTSPIAAQGPITDSFSWVERVNNWSLQYALDLVFLEKLPPPSARVAASVHRYWTSIWAGTVEGTDLPELIKMVEMNIVHSHVLNYKLYEMFVMKVDELCSKVVGTEDMDVLHSENKALHASLAISKEERA</sequence>
<proteinExistence type="predicted"/>
<protein>
    <submittedName>
        <fullName evidence="1">Uncharacterized protein</fullName>
    </submittedName>
</protein>
<comment type="caution">
    <text evidence="1">The sequence shown here is derived from an EMBL/GenBank/DDBJ whole genome shotgun (WGS) entry which is preliminary data.</text>
</comment>
<dbReference type="EMBL" id="JBFOLK010000007">
    <property type="protein sequence ID" value="KAL2497847.1"/>
    <property type="molecule type" value="Genomic_DNA"/>
</dbReference>
<dbReference type="AlphaFoldDB" id="A0ABD1SAS5"/>
<reference evidence="2" key="1">
    <citation type="submission" date="2024-07" db="EMBL/GenBank/DDBJ databases">
        <title>Two chromosome-level genome assemblies of Korean endemic species Abeliophyllum distichum and Forsythia ovata (Oleaceae).</title>
        <authorList>
            <person name="Jang H."/>
        </authorList>
    </citation>
    <scope>NUCLEOTIDE SEQUENCE [LARGE SCALE GENOMIC DNA]</scope>
</reference>